<reference evidence="1" key="1">
    <citation type="submission" date="2021-06" db="EMBL/GenBank/DDBJ databases">
        <authorList>
            <person name="Kallberg Y."/>
            <person name="Tangrot J."/>
            <person name="Rosling A."/>
        </authorList>
    </citation>
    <scope>NUCLEOTIDE SEQUENCE</scope>
    <source>
        <strain evidence="1">FL130A</strain>
    </source>
</reference>
<protein>
    <submittedName>
        <fullName evidence="1">3812_t:CDS:1</fullName>
    </submittedName>
</protein>
<evidence type="ECO:0000313" key="1">
    <source>
        <dbReference type="EMBL" id="CAG8647550.1"/>
    </source>
</evidence>
<sequence>MLAEYQENLLLENEPLVLFATVGTFNQKDKEAGNRQIYQCKLDEQNQSTWESLKNRGQRPIFIVYDEGHNLSDQQTDLLLELKPEVFLMAMPTNEVVEAGLVKKVIQLASYENPREETISSLIEDLKVIEKQLHNNLPNQRPKAIYVCRTNVLEFDPSLQDNIQQNFTERKAPPILI</sequence>
<accession>A0A9N9DPX4</accession>
<dbReference type="EMBL" id="CAJVPS010009126">
    <property type="protein sequence ID" value="CAG8647550.1"/>
    <property type="molecule type" value="Genomic_DNA"/>
</dbReference>
<name>A0A9N9DPX4_9GLOM</name>
<comment type="caution">
    <text evidence="1">The sequence shown here is derived from an EMBL/GenBank/DDBJ whole genome shotgun (WGS) entry which is preliminary data.</text>
</comment>
<keyword evidence="2" id="KW-1185">Reference proteome</keyword>
<organism evidence="1 2">
    <name type="scientific">Ambispora leptoticha</name>
    <dbReference type="NCBI Taxonomy" id="144679"/>
    <lineage>
        <taxon>Eukaryota</taxon>
        <taxon>Fungi</taxon>
        <taxon>Fungi incertae sedis</taxon>
        <taxon>Mucoromycota</taxon>
        <taxon>Glomeromycotina</taxon>
        <taxon>Glomeromycetes</taxon>
        <taxon>Archaeosporales</taxon>
        <taxon>Ambisporaceae</taxon>
        <taxon>Ambispora</taxon>
    </lineage>
</organism>
<proteinExistence type="predicted"/>
<dbReference type="AlphaFoldDB" id="A0A9N9DPX4"/>
<evidence type="ECO:0000313" key="2">
    <source>
        <dbReference type="Proteomes" id="UP000789508"/>
    </source>
</evidence>
<dbReference type="Proteomes" id="UP000789508">
    <property type="component" value="Unassembled WGS sequence"/>
</dbReference>
<gene>
    <name evidence="1" type="ORF">ALEPTO_LOCUS9904</name>
</gene>